<dbReference type="PANTHER" id="PTHR36836:SF1">
    <property type="entry name" value="COLANIC ACID BIOSYNTHESIS PROTEIN WCAK"/>
    <property type="match status" value="1"/>
</dbReference>
<reference evidence="2 4" key="1">
    <citation type="journal article" date="2019" name="Nat. Med.">
        <title>A library of human gut bacterial isolates paired with longitudinal multiomics data enables mechanistic microbiome research.</title>
        <authorList>
            <person name="Poyet M."/>
            <person name="Groussin M."/>
            <person name="Gibbons S.M."/>
            <person name="Avila-Pacheco J."/>
            <person name="Jiang X."/>
            <person name="Kearney S.M."/>
            <person name="Perrotta A.R."/>
            <person name="Berdy B."/>
            <person name="Zhao S."/>
            <person name="Lieberman T.D."/>
            <person name="Swanson P.K."/>
            <person name="Smith M."/>
            <person name="Roesemann S."/>
            <person name="Alexander J.E."/>
            <person name="Rich S.A."/>
            <person name="Livny J."/>
            <person name="Vlamakis H."/>
            <person name="Clish C."/>
            <person name="Bullock K."/>
            <person name="Deik A."/>
            <person name="Scott J."/>
            <person name="Pierce K.A."/>
            <person name="Xavier R.J."/>
            <person name="Alm E.J."/>
        </authorList>
    </citation>
    <scope>NUCLEOTIDE SEQUENCE [LARGE SCALE GENOMIC DNA]</scope>
    <source>
        <strain evidence="2 4">BIOML-A2</strain>
    </source>
</reference>
<dbReference type="Pfam" id="PF04230">
    <property type="entry name" value="PS_pyruv_trans"/>
    <property type="match status" value="1"/>
</dbReference>
<feature type="domain" description="Polysaccharide pyruvyl transferase" evidence="1">
    <location>
        <begin position="29"/>
        <end position="319"/>
    </location>
</feature>
<keyword evidence="3" id="KW-0808">Transferase</keyword>
<name>A0A6N2UW36_9BIFI</name>
<reference evidence="3" key="2">
    <citation type="submission" date="2019-11" db="EMBL/GenBank/DDBJ databases">
        <authorList>
            <person name="Feng L."/>
        </authorList>
    </citation>
    <scope>NUCLEOTIDE SEQUENCE</scope>
    <source>
        <strain evidence="3">BdentiumLFYP24</strain>
    </source>
</reference>
<evidence type="ECO:0000259" key="1">
    <source>
        <dbReference type="Pfam" id="PF04230"/>
    </source>
</evidence>
<gene>
    <name evidence="3" type="ORF">BDLFYP24_00582</name>
    <name evidence="2" type="ORF">GBB04_01920</name>
</gene>
<dbReference type="EMBL" id="CACRSP010000015">
    <property type="protein sequence ID" value="VYT21423.1"/>
    <property type="molecule type" value="Genomic_DNA"/>
</dbReference>
<protein>
    <submittedName>
        <fullName evidence="2 3">Polysaccharide pyruvyl transferase</fullName>
    </submittedName>
</protein>
<proteinExistence type="predicted"/>
<dbReference type="AlphaFoldDB" id="A0A6N2UW36"/>
<evidence type="ECO:0000313" key="3">
    <source>
        <dbReference type="EMBL" id="VYT21423.1"/>
    </source>
</evidence>
<dbReference type="Proteomes" id="UP000429211">
    <property type="component" value="Unassembled WGS sequence"/>
</dbReference>
<dbReference type="RefSeq" id="WP_034520490.1">
    <property type="nucleotide sequence ID" value="NZ_CACRSP010000015.1"/>
</dbReference>
<dbReference type="GO" id="GO:0016740">
    <property type="term" value="F:transferase activity"/>
    <property type="evidence" value="ECO:0007669"/>
    <property type="project" value="UniProtKB-KW"/>
</dbReference>
<dbReference type="InterPro" id="IPR007345">
    <property type="entry name" value="Polysacch_pyruvyl_Trfase"/>
</dbReference>
<dbReference type="EMBL" id="WDPD01000001">
    <property type="protein sequence ID" value="KAB7462552.1"/>
    <property type="molecule type" value="Genomic_DNA"/>
</dbReference>
<evidence type="ECO:0000313" key="2">
    <source>
        <dbReference type="EMBL" id="KAB7462552.1"/>
    </source>
</evidence>
<dbReference type="PANTHER" id="PTHR36836">
    <property type="entry name" value="COLANIC ACID BIOSYNTHESIS PROTEIN WCAK"/>
    <property type="match status" value="1"/>
</dbReference>
<evidence type="ECO:0000313" key="4">
    <source>
        <dbReference type="Proteomes" id="UP000429211"/>
    </source>
</evidence>
<organism evidence="3">
    <name type="scientific">Bifidobacterium dentium</name>
    <dbReference type="NCBI Taxonomy" id="1689"/>
    <lineage>
        <taxon>Bacteria</taxon>
        <taxon>Bacillati</taxon>
        <taxon>Actinomycetota</taxon>
        <taxon>Actinomycetes</taxon>
        <taxon>Bifidobacteriales</taxon>
        <taxon>Bifidobacteriaceae</taxon>
        <taxon>Bifidobacterium</taxon>
    </lineage>
</organism>
<sequence length="395" mass="43910">MNKNVIRIVLCGLSFSSPNLGCSALAYAFRELLLEMFEGSGTQLKLAVLSNVDCADYVAVKKSWVTEEVIRYSFKNLASMKLARQKIAHSDVVIDFTEGDSFSDIYGLKRFALTSFFKVVAIRKAGCLVLGPQTYGPFNSGLVKRIARWLIVSADRVYARDKKSARLVKDMTGTDVITTTDVAFALPKDQVQLKDHGPRFGLNVSGLLWTGGYTESNQFGLTVNYREYIKQIIPEITKRGYTVHLIPHVVGSLYPECDSPICKELSEQYEHCILAPDFKSPMQAKGYISNMDVFSGARMHATVGAFSSGVATLPFSYSPKFEGLYESIGYPFSINGRKLSTEEAIKVTLQYLDNPSELREAQRFALDKAKQNLDAFSTDLKTWLDHSVLAADSGR</sequence>
<accession>A0A6N2UW36</accession>